<comment type="caution">
    <text evidence="2">The sequence shown here is derived from an EMBL/GenBank/DDBJ whole genome shotgun (WGS) entry which is preliminary data.</text>
</comment>
<evidence type="ECO:0000256" key="1">
    <source>
        <dbReference type="SAM" id="MobiDB-lite"/>
    </source>
</evidence>
<evidence type="ECO:0000313" key="3">
    <source>
        <dbReference type="Proteomes" id="UP000017861"/>
    </source>
</evidence>
<feature type="compositionally biased region" description="Low complexity" evidence="1">
    <location>
        <begin position="1"/>
        <end position="16"/>
    </location>
</feature>
<accession>V5BTK2</accession>
<protein>
    <submittedName>
        <fullName evidence="2">Uncharacterized protein</fullName>
    </submittedName>
</protein>
<organism evidence="2 3">
    <name type="scientific">Trypanosoma cruzi Dm28c</name>
    <dbReference type="NCBI Taxonomy" id="1416333"/>
    <lineage>
        <taxon>Eukaryota</taxon>
        <taxon>Discoba</taxon>
        <taxon>Euglenozoa</taxon>
        <taxon>Kinetoplastea</taxon>
        <taxon>Metakinetoplastina</taxon>
        <taxon>Trypanosomatida</taxon>
        <taxon>Trypanosomatidae</taxon>
        <taxon>Trypanosoma</taxon>
        <taxon>Schizotrypanum</taxon>
    </lineage>
</organism>
<sequence length="292" mass="31059">MPLGSSAVGSTSGSKSAHVHSSPGQAILLLLLPLRNPTAMGAPNNAVALRKDGRVPSFPGANCAHSTVARCANSFPPTVSTARRVGEVAHGITTSAALRGTHAERPHPDIDDDFPPVPAQKSLLPEPNFLFVCVYRSPCAASLGTPCFAVQSNHVCSIVLHWAEARHAISLLSEMPGGMGSPISGHLDSTLNVLDPHSSIVIRCRPDNWHDSVSISSLRMAHAQDVPFPSRLSACWDLAQPASQRWPKTHPGAVARRCIHHAFQYAVKWCDCDPLYKSPPPTDSPPGPLCAE</sequence>
<reference evidence="2 3" key="1">
    <citation type="journal article" date="2014" name="Genome Announc.">
        <title>Trypanosoma cruzi Clone Dm28c Draft Genome Sequence.</title>
        <authorList>
            <person name="Grisard E.C."/>
            <person name="Teixeira S.M."/>
            <person name="de Almeida L.G."/>
            <person name="Stoco P.H."/>
            <person name="Gerber A.L."/>
            <person name="Talavera-Lopez C."/>
            <person name="Lima O.C."/>
            <person name="Andersson B."/>
            <person name="de Vasconcelos A.T."/>
        </authorList>
    </citation>
    <scope>NUCLEOTIDE SEQUENCE [LARGE SCALE GENOMIC DNA]</scope>
    <source>
        <strain evidence="2 3">Dm28c</strain>
    </source>
</reference>
<dbReference type="VEuPathDB" id="TriTrypDB:TCDM_00244"/>
<evidence type="ECO:0000313" key="2">
    <source>
        <dbReference type="EMBL" id="ESS71194.1"/>
    </source>
</evidence>
<proteinExistence type="predicted"/>
<dbReference type="AlphaFoldDB" id="V5BTK2"/>
<gene>
    <name evidence="2" type="ORF">TCDM_00244</name>
</gene>
<dbReference type="EMBL" id="AYLP01000001">
    <property type="protein sequence ID" value="ESS71194.1"/>
    <property type="molecule type" value="Genomic_DNA"/>
</dbReference>
<feature type="region of interest" description="Disordered" evidence="1">
    <location>
        <begin position="1"/>
        <end position="20"/>
    </location>
</feature>
<name>V5BTK2_TRYCR</name>
<dbReference type="Proteomes" id="UP000017861">
    <property type="component" value="Unassembled WGS sequence"/>
</dbReference>